<protein>
    <recommendedName>
        <fullName evidence="7">Kinesin-like protein</fullName>
    </recommendedName>
</protein>
<reference evidence="12" key="2">
    <citation type="submission" date="2010-04" db="EMBL/GenBank/DDBJ databases">
        <authorList>
            <person name="Buell R."/>
            <person name="Hamilton J."/>
            <person name="Hostetler J."/>
        </authorList>
    </citation>
    <scope>NUCLEOTIDE SEQUENCE [LARGE SCALE GENOMIC DNA]</scope>
    <source>
        <strain evidence="12">DAOM:BR144</strain>
    </source>
</reference>
<feature type="region of interest" description="Disordered" evidence="9">
    <location>
        <begin position="498"/>
        <end position="519"/>
    </location>
</feature>
<comment type="subcellular location">
    <subcellularLocation>
        <location evidence="1">Cytoplasm</location>
    </subcellularLocation>
</comment>
<dbReference type="InterPro" id="IPR036961">
    <property type="entry name" value="Kinesin_motor_dom_sf"/>
</dbReference>
<dbReference type="eggNOG" id="KOG0245">
    <property type="taxonomic scope" value="Eukaryota"/>
</dbReference>
<dbReference type="GO" id="GO:0005524">
    <property type="term" value="F:ATP binding"/>
    <property type="evidence" value="ECO:0007669"/>
    <property type="project" value="UniProtKB-KW"/>
</dbReference>
<comment type="caution">
    <text evidence="6">Lacks conserved residue(s) required for the propagation of feature annotation.</text>
</comment>
<evidence type="ECO:0000256" key="2">
    <source>
        <dbReference type="ARBA" id="ARBA00022490"/>
    </source>
</evidence>
<dbReference type="SUPFAM" id="SSF52540">
    <property type="entry name" value="P-loop containing nucleoside triphosphate hydrolases"/>
    <property type="match status" value="1"/>
</dbReference>
<dbReference type="AlphaFoldDB" id="K3X0N4"/>
<accession>K3X0N4</accession>
<evidence type="ECO:0000256" key="8">
    <source>
        <dbReference type="SAM" id="Coils"/>
    </source>
</evidence>
<dbReference type="HOGENOM" id="CLU_506723_0_0_1"/>
<evidence type="ECO:0000259" key="10">
    <source>
        <dbReference type="PROSITE" id="PS50067"/>
    </source>
</evidence>
<evidence type="ECO:0000256" key="6">
    <source>
        <dbReference type="PROSITE-ProRule" id="PRU00283"/>
    </source>
</evidence>
<evidence type="ECO:0000256" key="1">
    <source>
        <dbReference type="ARBA" id="ARBA00004496"/>
    </source>
</evidence>
<dbReference type="GO" id="GO:0005874">
    <property type="term" value="C:microtubule"/>
    <property type="evidence" value="ECO:0007669"/>
    <property type="project" value="UniProtKB-KW"/>
</dbReference>
<dbReference type="Gene3D" id="3.40.850.10">
    <property type="entry name" value="Kinesin motor domain"/>
    <property type="match status" value="1"/>
</dbReference>
<dbReference type="PROSITE" id="PS50067">
    <property type="entry name" value="KINESIN_MOTOR_2"/>
    <property type="match status" value="1"/>
</dbReference>
<keyword evidence="7" id="KW-0493">Microtubule</keyword>
<keyword evidence="2" id="KW-0963">Cytoplasm</keyword>
<dbReference type="EnsemblProtists" id="PYU1_T010783">
    <property type="protein sequence ID" value="PYU1_T010783"/>
    <property type="gene ID" value="PYU1_G010760"/>
</dbReference>
<dbReference type="PANTHER" id="PTHR47969">
    <property type="entry name" value="CHROMOSOME-ASSOCIATED KINESIN KIF4A-RELATED"/>
    <property type="match status" value="1"/>
</dbReference>
<evidence type="ECO:0000256" key="3">
    <source>
        <dbReference type="ARBA" id="ARBA00022741"/>
    </source>
</evidence>
<keyword evidence="12" id="KW-1185">Reference proteome</keyword>
<proteinExistence type="inferred from homology"/>
<dbReference type="EMBL" id="GL376592">
    <property type="status" value="NOT_ANNOTATED_CDS"/>
    <property type="molecule type" value="Genomic_DNA"/>
</dbReference>
<reference evidence="11" key="3">
    <citation type="submission" date="2015-02" db="UniProtKB">
        <authorList>
            <consortium name="EnsemblProtists"/>
        </authorList>
    </citation>
    <scope>IDENTIFICATION</scope>
    <source>
        <strain evidence="11">DAOM BR144</strain>
    </source>
</reference>
<keyword evidence="5 8" id="KW-0175">Coiled coil</keyword>
<evidence type="ECO:0000256" key="5">
    <source>
        <dbReference type="ARBA" id="ARBA00023054"/>
    </source>
</evidence>
<feature type="compositionally biased region" description="Basic and acidic residues" evidence="9">
    <location>
        <begin position="392"/>
        <end position="406"/>
    </location>
</feature>
<feature type="compositionally biased region" description="Basic and acidic residues" evidence="9">
    <location>
        <begin position="1"/>
        <end position="27"/>
    </location>
</feature>
<dbReference type="GO" id="GO:0003777">
    <property type="term" value="F:microtubule motor activity"/>
    <property type="evidence" value="ECO:0007669"/>
    <property type="project" value="InterPro"/>
</dbReference>
<feature type="region of interest" description="Disordered" evidence="9">
    <location>
        <begin position="353"/>
        <end position="375"/>
    </location>
</feature>
<dbReference type="GO" id="GO:0005875">
    <property type="term" value="C:microtubule associated complex"/>
    <property type="evidence" value="ECO:0007669"/>
    <property type="project" value="TreeGrafter"/>
</dbReference>
<keyword evidence="4 7" id="KW-0067">ATP-binding</keyword>
<evidence type="ECO:0000256" key="4">
    <source>
        <dbReference type="ARBA" id="ARBA00022840"/>
    </source>
</evidence>
<evidence type="ECO:0000313" key="11">
    <source>
        <dbReference type="EnsemblProtists" id="PYU1_T010783"/>
    </source>
</evidence>
<feature type="domain" description="Kinesin motor" evidence="10">
    <location>
        <begin position="1"/>
        <end position="310"/>
    </location>
</feature>
<evidence type="ECO:0000256" key="7">
    <source>
        <dbReference type="RuleBase" id="RU000394"/>
    </source>
</evidence>
<dbReference type="GO" id="GO:0051231">
    <property type="term" value="P:spindle elongation"/>
    <property type="evidence" value="ECO:0007669"/>
    <property type="project" value="TreeGrafter"/>
</dbReference>
<sequence>MEGYEYERTRDIASSHGDERTTSKPKVDVNPTSNRIGIIPRVIFNLFEIISVQSLASSTTRREFTIKCSFVQIYNEQILDLFNPSHLKDASLNNQSSQRSQRKNTHSRSSSSGLKLRWSAAREFYVENLRILECQSAQQVLAHFHEGIKHKVMASHRLNAASSRSHCIFTIYVESCDPNDSANDVLQSKLALVDLAGSERIDKTGATGITLQESIGINKSLFVLRQVIQALSEDSSNCEDQREISTAAKPKAIRGERAYIPYRDSKLTSLLKYSLGGNSLTLMIACLSPSDAHFDENLSTLVYASKAQCIANKPTRNEDPKALLIHELKLEIDALRKQLAQAQEVILRFQQLPGDNNANSETDDGDTAPQRTPQCMTCQGNATAIAPLRDHETKIDPEQPESKRSQEPTTASSVSKTPVHREHALAAKKLKLNVIDNVELIKQLYTTEKALSDRVHAQSIRIGELQYETRVLNVENQSLRDKIEVLEYLVVELPSQRRQGAGEVADTNDDEPAEAEESIPGYGFVVFSPLTTTSRPHS</sequence>
<keyword evidence="3 7" id="KW-0547">Nucleotide-binding</keyword>
<comment type="similarity">
    <text evidence="6 7">Belongs to the TRAFAC class myosin-kinesin ATPase superfamily. Kinesin family.</text>
</comment>
<dbReference type="InterPro" id="IPR027640">
    <property type="entry name" value="Kinesin-like_fam"/>
</dbReference>
<reference evidence="12" key="1">
    <citation type="journal article" date="2010" name="Genome Biol.">
        <title>Genome sequence of the necrotrophic plant pathogen Pythium ultimum reveals original pathogenicity mechanisms and effector repertoire.</title>
        <authorList>
            <person name="Levesque C.A."/>
            <person name="Brouwer H."/>
            <person name="Cano L."/>
            <person name="Hamilton J.P."/>
            <person name="Holt C."/>
            <person name="Huitema E."/>
            <person name="Raffaele S."/>
            <person name="Robideau G.P."/>
            <person name="Thines M."/>
            <person name="Win J."/>
            <person name="Zerillo M.M."/>
            <person name="Beakes G.W."/>
            <person name="Boore J.L."/>
            <person name="Busam D."/>
            <person name="Dumas B."/>
            <person name="Ferriera S."/>
            <person name="Fuerstenberg S.I."/>
            <person name="Gachon C.M."/>
            <person name="Gaulin E."/>
            <person name="Govers F."/>
            <person name="Grenville-Briggs L."/>
            <person name="Horner N."/>
            <person name="Hostetler J."/>
            <person name="Jiang R.H."/>
            <person name="Johnson J."/>
            <person name="Krajaejun T."/>
            <person name="Lin H."/>
            <person name="Meijer H.J."/>
            <person name="Moore B."/>
            <person name="Morris P."/>
            <person name="Phuntmart V."/>
            <person name="Puiu D."/>
            <person name="Shetty J."/>
            <person name="Stajich J.E."/>
            <person name="Tripathy S."/>
            <person name="Wawra S."/>
            <person name="van West P."/>
            <person name="Whitty B.R."/>
            <person name="Coutinho P.M."/>
            <person name="Henrissat B."/>
            <person name="Martin F."/>
            <person name="Thomas P.D."/>
            <person name="Tyler B.M."/>
            <person name="De Vries R.P."/>
            <person name="Kamoun S."/>
            <person name="Yandell M."/>
            <person name="Tisserat N."/>
            <person name="Buell C.R."/>
        </authorList>
    </citation>
    <scope>NUCLEOTIDE SEQUENCE</scope>
    <source>
        <strain evidence="12">DAOM:BR144</strain>
    </source>
</reference>
<keyword evidence="7" id="KW-0505">Motor protein</keyword>
<dbReference type="GO" id="GO:0008017">
    <property type="term" value="F:microtubule binding"/>
    <property type="evidence" value="ECO:0007669"/>
    <property type="project" value="InterPro"/>
</dbReference>
<dbReference type="PROSITE" id="PS00411">
    <property type="entry name" value="KINESIN_MOTOR_1"/>
    <property type="match status" value="1"/>
</dbReference>
<feature type="region of interest" description="Disordered" evidence="9">
    <location>
        <begin position="1"/>
        <end position="31"/>
    </location>
</feature>
<dbReference type="GO" id="GO:0007018">
    <property type="term" value="P:microtubule-based movement"/>
    <property type="evidence" value="ECO:0007669"/>
    <property type="project" value="InterPro"/>
</dbReference>
<dbReference type="Proteomes" id="UP000019132">
    <property type="component" value="Unassembled WGS sequence"/>
</dbReference>
<dbReference type="Pfam" id="PF00225">
    <property type="entry name" value="Kinesin"/>
    <property type="match status" value="1"/>
</dbReference>
<dbReference type="GO" id="GO:0007052">
    <property type="term" value="P:mitotic spindle organization"/>
    <property type="evidence" value="ECO:0007669"/>
    <property type="project" value="TreeGrafter"/>
</dbReference>
<dbReference type="SMART" id="SM00129">
    <property type="entry name" value="KISc"/>
    <property type="match status" value="1"/>
</dbReference>
<feature type="compositionally biased region" description="Polar residues" evidence="9">
    <location>
        <begin position="407"/>
        <end position="416"/>
    </location>
</feature>
<feature type="region of interest" description="Disordered" evidence="9">
    <location>
        <begin position="392"/>
        <end position="420"/>
    </location>
</feature>
<dbReference type="VEuPathDB" id="FungiDB:PYU1_G010760"/>
<dbReference type="InParanoid" id="K3X0N4"/>
<feature type="compositionally biased region" description="Acidic residues" evidence="9">
    <location>
        <begin position="506"/>
        <end position="517"/>
    </location>
</feature>
<dbReference type="InterPro" id="IPR001752">
    <property type="entry name" value="Kinesin_motor_dom"/>
</dbReference>
<name>K3X0N4_GLOUD</name>
<dbReference type="PANTHER" id="PTHR47969:SF15">
    <property type="entry name" value="CHROMOSOME-ASSOCIATED KINESIN KIF4A-RELATED"/>
    <property type="match status" value="1"/>
</dbReference>
<organism evidence="11 12">
    <name type="scientific">Globisporangium ultimum (strain ATCC 200006 / CBS 805.95 / DAOM BR144)</name>
    <name type="common">Pythium ultimum</name>
    <dbReference type="NCBI Taxonomy" id="431595"/>
    <lineage>
        <taxon>Eukaryota</taxon>
        <taxon>Sar</taxon>
        <taxon>Stramenopiles</taxon>
        <taxon>Oomycota</taxon>
        <taxon>Peronosporomycetes</taxon>
        <taxon>Pythiales</taxon>
        <taxon>Pythiaceae</taxon>
        <taxon>Globisporangium</taxon>
    </lineage>
</organism>
<feature type="coiled-coil region" evidence="8">
    <location>
        <begin position="325"/>
        <end position="352"/>
    </location>
</feature>
<dbReference type="GO" id="GO:0005737">
    <property type="term" value="C:cytoplasm"/>
    <property type="evidence" value="ECO:0007669"/>
    <property type="project" value="UniProtKB-SubCell"/>
</dbReference>
<dbReference type="InterPro" id="IPR027417">
    <property type="entry name" value="P-loop_NTPase"/>
</dbReference>
<feature type="region of interest" description="Disordered" evidence="9">
    <location>
        <begin position="90"/>
        <end position="111"/>
    </location>
</feature>
<dbReference type="InterPro" id="IPR019821">
    <property type="entry name" value="Kinesin_motor_CS"/>
</dbReference>
<dbReference type="STRING" id="431595.K3X0N4"/>
<dbReference type="PRINTS" id="PR00380">
    <property type="entry name" value="KINESINHEAVY"/>
</dbReference>
<evidence type="ECO:0000313" key="12">
    <source>
        <dbReference type="Proteomes" id="UP000019132"/>
    </source>
</evidence>
<evidence type="ECO:0000256" key="9">
    <source>
        <dbReference type="SAM" id="MobiDB-lite"/>
    </source>
</evidence>